<feature type="coiled-coil region" evidence="9">
    <location>
        <begin position="356"/>
        <end position="421"/>
    </location>
</feature>
<evidence type="ECO:0000259" key="11">
    <source>
        <dbReference type="Pfam" id="PF13614"/>
    </source>
</evidence>
<dbReference type="Pfam" id="PF13614">
    <property type="entry name" value="AAA_31"/>
    <property type="match status" value="1"/>
</dbReference>
<feature type="transmembrane region" description="Helical" evidence="10">
    <location>
        <begin position="35"/>
        <end position="56"/>
    </location>
</feature>
<evidence type="ECO:0000256" key="5">
    <source>
        <dbReference type="ARBA" id="ARBA00022777"/>
    </source>
</evidence>
<gene>
    <name evidence="13" type="ORF">COMA1_30134</name>
</gene>
<keyword evidence="10" id="KW-0472">Membrane</keyword>
<dbReference type="STRING" id="1742972.COMA1_30134"/>
<keyword evidence="3" id="KW-0808">Transferase</keyword>
<dbReference type="CDD" id="cd05387">
    <property type="entry name" value="BY-kinase"/>
    <property type="match status" value="1"/>
</dbReference>
<dbReference type="GO" id="GO:0005886">
    <property type="term" value="C:plasma membrane"/>
    <property type="evidence" value="ECO:0007669"/>
    <property type="project" value="TreeGrafter"/>
</dbReference>
<keyword evidence="14" id="KW-1185">Reference proteome</keyword>
<evidence type="ECO:0000313" key="13">
    <source>
        <dbReference type="EMBL" id="CUS36589.1"/>
    </source>
</evidence>
<keyword evidence="7" id="KW-0829">Tyrosine-protein kinase</keyword>
<keyword evidence="5" id="KW-0418">Kinase</keyword>
<dbReference type="PANTHER" id="PTHR32309:SF13">
    <property type="entry name" value="FERRIC ENTEROBACTIN TRANSPORT PROTEIN FEPE"/>
    <property type="match status" value="1"/>
</dbReference>
<keyword evidence="10" id="KW-1133">Transmembrane helix</keyword>
<dbReference type="InterPro" id="IPR027417">
    <property type="entry name" value="P-loop_NTPase"/>
</dbReference>
<evidence type="ECO:0000256" key="10">
    <source>
        <dbReference type="SAM" id="Phobius"/>
    </source>
</evidence>
<proteinExistence type="inferred from homology"/>
<dbReference type="PANTHER" id="PTHR32309">
    <property type="entry name" value="TYROSINE-PROTEIN KINASE"/>
    <property type="match status" value="1"/>
</dbReference>
<evidence type="ECO:0000256" key="3">
    <source>
        <dbReference type="ARBA" id="ARBA00022679"/>
    </source>
</evidence>
<sequence length="778" mass="87436">MTTSDIELSPLYDPPSDPLPVLIQGYWRNIIRRKWVVLGSLVAGVGIAAFLCVALPKSYRSSTLILIENQKIPEDYVKGIGGANIEQRLTTIQQQVLSRTFLSRILEEYKPYEAQIRREGIESAIETLRRMIKVETVGTPSTWGKSVEAISISFAHEDPMTAMKVTEKLAALFVEENSRVREQLVTSVSSFLEQELQDAQRLLEVKERAISEFKTRYVTELPEQKEANLRTLDRLQTELNTTTETIHSLTARQSLFEKTLTQYEQYEMKDRASSPLMPSVRSQSVQDPLIVRLSELQKQLATLMAMYKDTYPDVAALKEEIAELQSRIAENRHFVQSKESPLDRHVEVGRVVDSSAQKLASQMDEVRLDITNLKAKEARIKRDMRELENRVERTPSHEQQLMILVRDYDNMQKNYQALLDKRLNARVAENLEKRQQGEQIRVMDPANLPQKAEKPNRLAIMIFGFIGGGGLGIALALGIDQLNPTFKRREEVELLPGIQVLASIPEFLTVSPQIKIPSQIGLPATKDSPHALATSKPNGSRHALTSENLSLVTKWQPRSIAAEQYRMAATKLALSSEGRHSTVVEIASALMGEGKTTTVVNLGYTMARDLGKRTLLIDCDFQRPALHHYARIPARAGLTELLDGQTSLENCLSVIDESACSILAAGGLTGEYNELWRIQQLKSILPTLREQFQYIFLNTPPVLSSASVGILASLADEIVWVIRAGSTPRNLVRKAFTMLSLATRQQVILNRVDAQSMAHHIYGYAMPYASERLIEKVK</sequence>
<dbReference type="InterPro" id="IPR032807">
    <property type="entry name" value="GNVR"/>
</dbReference>
<keyword evidence="6" id="KW-0067">ATP-binding</keyword>
<reference evidence="13 14" key="1">
    <citation type="submission" date="2015-10" db="EMBL/GenBank/DDBJ databases">
        <authorList>
            <person name="Gilbert D.G."/>
        </authorList>
    </citation>
    <scope>NUCLEOTIDE SEQUENCE [LARGE SCALE GENOMIC DNA]</scope>
    <source>
        <strain evidence="13">COMA1</strain>
    </source>
</reference>
<dbReference type="OrthoDB" id="9758283at2"/>
<dbReference type="Gene3D" id="3.40.50.300">
    <property type="entry name" value="P-loop containing nucleotide triphosphate hydrolases"/>
    <property type="match status" value="1"/>
</dbReference>
<accession>A0A0S4LIU5</accession>
<name>A0A0S4LIU5_9BACT</name>
<evidence type="ECO:0000313" key="14">
    <source>
        <dbReference type="Proteomes" id="UP000199032"/>
    </source>
</evidence>
<evidence type="ECO:0000256" key="2">
    <source>
        <dbReference type="ARBA" id="ARBA00011903"/>
    </source>
</evidence>
<dbReference type="InterPro" id="IPR050445">
    <property type="entry name" value="Bact_polysacc_biosynth/exp"/>
</dbReference>
<dbReference type="RefSeq" id="WP_090749136.1">
    <property type="nucleotide sequence ID" value="NZ_CZQA01000009.1"/>
</dbReference>
<keyword evidence="10" id="KW-0812">Transmembrane</keyword>
<feature type="domain" description="Tyrosine-protein kinase G-rich" evidence="12">
    <location>
        <begin position="398"/>
        <end position="477"/>
    </location>
</feature>
<dbReference type="Proteomes" id="UP000199032">
    <property type="component" value="Unassembled WGS sequence"/>
</dbReference>
<protein>
    <recommendedName>
        <fullName evidence="2">non-specific protein-tyrosine kinase</fullName>
        <ecNumber evidence="2">2.7.10.2</ecNumber>
    </recommendedName>
</protein>
<evidence type="ECO:0000256" key="7">
    <source>
        <dbReference type="ARBA" id="ARBA00023137"/>
    </source>
</evidence>
<comment type="similarity">
    <text evidence="1">Belongs to the CpsD/CapB family.</text>
</comment>
<evidence type="ECO:0000259" key="12">
    <source>
        <dbReference type="Pfam" id="PF13807"/>
    </source>
</evidence>
<feature type="domain" description="AAA" evidence="11">
    <location>
        <begin position="586"/>
        <end position="722"/>
    </location>
</feature>
<keyword evidence="9" id="KW-0175">Coiled coil</keyword>
<evidence type="ECO:0000256" key="1">
    <source>
        <dbReference type="ARBA" id="ARBA00007316"/>
    </source>
</evidence>
<dbReference type="InterPro" id="IPR025669">
    <property type="entry name" value="AAA_dom"/>
</dbReference>
<dbReference type="InterPro" id="IPR005702">
    <property type="entry name" value="Wzc-like_C"/>
</dbReference>
<comment type="catalytic activity">
    <reaction evidence="8">
        <text>L-tyrosyl-[protein] + ATP = O-phospho-L-tyrosyl-[protein] + ADP + H(+)</text>
        <dbReference type="Rhea" id="RHEA:10596"/>
        <dbReference type="Rhea" id="RHEA-COMP:10136"/>
        <dbReference type="Rhea" id="RHEA-COMP:20101"/>
        <dbReference type="ChEBI" id="CHEBI:15378"/>
        <dbReference type="ChEBI" id="CHEBI:30616"/>
        <dbReference type="ChEBI" id="CHEBI:46858"/>
        <dbReference type="ChEBI" id="CHEBI:61978"/>
        <dbReference type="ChEBI" id="CHEBI:456216"/>
        <dbReference type="EC" id="2.7.10.2"/>
    </reaction>
</comment>
<dbReference type="Pfam" id="PF13807">
    <property type="entry name" value="GNVR"/>
    <property type="match status" value="1"/>
</dbReference>
<dbReference type="GO" id="GO:0004713">
    <property type="term" value="F:protein tyrosine kinase activity"/>
    <property type="evidence" value="ECO:0007669"/>
    <property type="project" value="TreeGrafter"/>
</dbReference>
<keyword evidence="4" id="KW-0547">Nucleotide-binding</keyword>
<evidence type="ECO:0000256" key="4">
    <source>
        <dbReference type="ARBA" id="ARBA00022741"/>
    </source>
</evidence>
<dbReference type="EC" id="2.7.10.2" evidence="2"/>
<evidence type="ECO:0000256" key="9">
    <source>
        <dbReference type="SAM" id="Coils"/>
    </source>
</evidence>
<organism evidence="13 14">
    <name type="scientific">Candidatus Nitrospira nitrosa</name>
    <dbReference type="NCBI Taxonomy" id="1742972"/>
    <lineage>
        <taxon>Bacteria</taxon>
        <taxon>Pseudomonadati</taxon>
        <taxon>Nitrospirota</taxon>
        <taxon>Nitrospiria</taxon>
        <taxon>Nitrospirales</taxon>
        <taxon>Nitrospiraceae</taxon>
        <taxon>Nitrospira</taxon>
    </lineage>
</organism>
<evidence type="ECO:0000256" key="6">
    <source>
        <dbReference type="ARBA" id="ARBA00022840"/>
    </source>
</evidence>
<evidence type="ECO:0000256" key="8">
    <source>
        <dbReference type="ARBA" id="ARBA00051245"/>
    </source>
</evidence>
<dbReference type="EMBL" id="CZQA01000009">
    <property type="protein sequence ID" value="CUS36589.1"/>
    <property type="molecule type" value="Genomic_DNA"/>
</dbReference>
<dbReference type="SUPFAM" id="SSF52540">
    <property type="entry name" value="P-loop containing nucleoside triphosphate hydrolases"/>
    <property type="match status" value="1"/>
</dbReference>
<dbReference type="AlphaFoldDB" id="A0A0S4LIU5"/>
<feature type="transmembrane region" description="Helical" evidence="10">
    <location>
        <begin position="458"/>
        <end position="479"/>
    </location>
</feature>
<feature type="coiled-coil region" evidence="9">
    <location>
        <begin position="189"/>
        <end position="252"/>
    </location>
</feature>